<name>A0A839F7R6_9GAMM</name>
<reference evidence="4 5" key="1">
    <citation type="submission" date="2020-07" db="EMBL/GenBank/DDBJ databases">
        <title>Genomic Encyclopedia of Type Strains, Phase IV (KMG-V): Genome sequencing to study the core and pangenomes of soil and plant-associated prokaryotes.</title>
        <authorList>
            <person name="Whitman W."/>
        </authorList>
    </citation>
    <scope>NUCLEOTIDE SEQUENCE [LARGE SCALE GENOMIC DNA]</scope>
    <source>
        <strain evidence="4 5">RH2WT43</strain>
    </source>
</reference>
<keyword evidence="2" id="KW-0732">Signal</keyword>
<dbReference type="SUPFAM" id="SSF49299">
    <property type="entry name" value="PKD domain"/>
    <property type="match status" value="2"/>
</dbReference>
<dbReference type="Pfam" id="PF18911">
    <property type="entry name" value="PKD_4"/>
    <property type="match status" value="2"/>
</dbReference>
<dbReference type="Gene3D" id="2.60.40.10">
    <property type="entry name" value="Immunoglobulins"/>
    <property type="match status" value="2"/>
</dbReference>
<sequence length="938" mass="97750">MNFELGLRRNLLAAAALAMLGGLTLSATASASSYTRLPPDMQPNAVVNAHGQTIVYGMSYQSDTSLPLYYLPEWKGAVSERSSDEREAAENWRIPGHHVDGKDPIVQNIGHVTNAAMPAPILNFDGMGVGSCGCAPPDTNGEVGRTQYVQMTNAGYQVFDKTTGASLLGPRATSSIWAGFGGVCETSGHGDPIVLYDQIADRWVITQFAGGSTITDECIAVSTSADATGSYKRYGYHLGSEFYDYPHLGVWPDGYYMAMNVFNTAGTAYLRPQPFAFDRAAMIAGATSAAYVTTTSLGSSNAPLMPADLDGSTLPSTGAPEVFVEYPDTTTYKTYRFHADYVTPSNTTFTLAGSPAAAAFTQPCGSTSACVPTKASSSNYLNALDDRLMFRLAYRKFSDHESLVGNYTVKANNVAGIRWFELRNGTSGTPSVFQESTYQPDTTWRWMGSAAMDGQGNLALAYSASSSTINPQIRYAGRLAGDALNTITQTETHLFDGGGSQTGSGNRWGDYSDLTVDPVDDCTFWYTQEYYAANGSFSWRTRIGSFKFAGCGGGGGNVPPVANFGVTTSGLTANFTDSSTDSDGTIASRAWTFGDGGTSTATNPSHTYASAGTYSVSLTVTDNGGATNTKTTSVSVSSPTNTPPVANFSFTTSGLTATFTDSSTDSDGTIASRAWTFGDGGTSTATNPSHTYASAGTYSVSLTVTDNGGATNTKTSSVTVSTGGGNVLQNGVPVTGLSATTGTNTAVYTMDVPAGATNLVFATSGSNGDADLYVKFGSAPTTSSYDCRPYTSSSSETCTFAAPQVGTYYVMVRAYASFTGLSLTGSYSTGGGGGTVLTNGVPVTGISAGLHAYSTTYTIVVPSGRTNLTVTTTGGSGDGDLYVRLGSAPTTSTYTCRSWVSGNNETCSINSPAAGTYYIRIYGYTAASGITLKATYTP</sequence>
<dbReference type="InterPro" id="IPR035986">
    <property type="entry name" value="PKD_dom_sf"/>
</dbReference>
<dbReference type="InterPro" id="IPR007280">
    <property type="entry name" value="Peptidase_C_arc/bac"/>
</dbReference>
<feature type="domain" description="PKD" evidence="3">
    <location>
        <begin position="556"/>
        <end position="643"/>
    </location>
</feature>
<comment type="cofactor">
    <cofactor evidence="1">
        <name>Ca(2+)</name>
        <dbReference type="ChEBI" id="CHEBI:29108"/>
    </cofactor>
</comment>
<feature type="signal peptide" evidence="2">
    <location>
        <begin position="1"/>
        <end position="31"/>
    </location>
</feature>
<feature type="chain" id="PRO_5032561482" evidence="2">
    <location>
        <begin position="32"/>
        <end position="938"/>
    </location>
</feature>
<dbReference type="SMART" id="SM00089">
    <property type="entry name" value="PKD"/>
    <property type="match status" value="2"/>
</dbReference>
<dbReference type="Gene3D" id="2.60.120.380">
    <property type="match status" value="2"/>
</dbReference>
<organism evidence="4 5">
    <name type="scientific">Dokdonella fugitiva</name>
    <dbReference type="NCBI Taxonomy" id="328517"/>
    <lineage>
        <taxon>Bacteria</taxon>
        <taxon>Pseudomonadati</taxon>
        <taxon>Pseudomonadota</taxon>
        <taxon>Gammaproteobacteria</taxon>
        <taxon>Lysobacterales</taxon>
        <taxon>Rhodanobacteraceae</taxon>
        <taxon>Dokdonella</taxon>
    </lineage>
</organism>
<dbReference type="InterPro" id="IPR013783">
    <property type="entry name" value="Ig-like_fold"/>
</dbReference>
<feature type="domain" description="PKD" evidence="3">
    <location>
        <begin position="640"/>
        <end position="727"/>
    </location>
</feature>
<proteinExistence type="predicted"/>
<gene>
    <name evidence="4" type="ORF">FHW12_002478</name>
</gene>
<protein>
    <submittedName>
        <fullName evidence="4">PKD repeat protein</fullName>
    </submittedName>
</protein>
<dbReference type="RefSeq" id="WP_182531303.1">
    <property type="nucleotide sequence ID" value="NZ_JACGXL010000003.1"/>
</dbReference>
<accession>A0A839F7R6</accession>
<evidence type="ECO:0000313" key="5">
    <source>
        <dbReference type="Proteomes" id="UP000550401"/>
    </source>
</evidence>
<evidence type="ECO:0000256" key="2">
    <source>
        <dbReference type="SAM" id="SignalP"/>
    </source>
</evidence>
<dbReference type="AlphaFoldDB" id="A0A839F7R6"/>
<evidence type="ECO:0000313" key="4">
    <source>
        <dbReference type="EMBL" id="MBA8888254.1"/>
    </source>
</evidence>
<comment type="caution">
    <text evidence="4">The sequence shown here is derived from an EMBL/GenBank/DDBJ whole genome shotgun (WGS) entry which is preliminary data.</text>
</comment>
<dbReference type="PROSITE" id="PS50093">
    <property type="entry name" value="PKD"/>
    <property type="match status" value="2"/>
</dbReference>
<dbReference type="Pfam" id="PF04151">
    <property type="entry name" value="PPC"/>
    <property type="match status" value="2"/>
</dbReference>
<dbReference type="InterPro" id="IPR000601">
    <property type="entry name" value="PKD_dom"/>
</dbReference>
<dbReference type="Proteomes" id="UP000550401">
    <property type="component" value="Unassembled WGS sequence"/>
</dbReference>
<evidence type="ECO:0000259" key="3">
    <source>
        <dbReference type="PROSITE" id="PS50093"/>
    </source>
</evidence>
<dbReference type="CDD" id="cd00146">
    <property type="entry name" value="PKD"/>
    <property type="match status" value="2"/>
</dbReference>
<dbReference type="EMBL" id="JACGXL010000003">
    <property type="protein sequence ID" value="MBA8888254.1"/>
    <property type="molecule type" value="Genomic_DNA"/>
</dbReference>
<dbReference type="SUPFAM" id="SSF89260">
    <property type="entry name" value="Collagen-binding domain"/>
    <property type="match status" value="1"/>
</dbReference>
<evidence type="ECO:0000256" key="1">
    <source>
        <dbReference type="ARBA" id="ARBA00001913"/>
    </source>
</evidence>
<keyword evidence="5" id="KW-1185">Reference proteome</keyword>
<dbReference type="InterPro" id="IPR022409">
    <property type="entry name" value="PKD/Chitinase_dom"/>
</dbReference>